<keyword evidence="3 6" id="KW-0812">Transmembrane</keyword>
<organism evidence="7 8">
    <name type="scientific">Kroppenstedtia pulmonis</name>
    <dbReference type="NCBI Taxonomy" id="1380685"/>
    <lineage>
        <taxon>Bacteria</taxon>
        <taxon>Bacillati</taxon>
        <taxon>Bacillota</taxon>
        <taxon>Bacilli</taxon>
        <taxon>Bacillales</taxon>
        <taxon>Thermoactinomycetaceae</taxon>
        <taxon>Kroppenstedtia</taxon>
    </lineage>
</organism>
<dbReference type="InterPro" id="IPR002781">
    <property type="entry name" value="TM_pro_TauE-like"/>
</dbReference>
<evidence type="ECO:0000256" key="2">
    <source>
        <dbReference type="ARBA" id="ARBA00009142"/>
    </source>
</evidence>
<feature type="transmembrane region" description="Helical" evidence="6">
    <location>
        <begin position="249"/>
        <end position="269"/>
    </location>
</feature>
<dbReference type="InterPro" id="IPR051598">
    <property type="entry name" value="TSUP/Inactive_protease-like"/>
</dbReference>
<evidence type="ECO:0000313" key="7">
    <source>
        <dbReference type="EMBL" id="QKG83668.1"/>
    </source>
</evidence>
<dbReference type="RefSeq" id="WP_173220623.1">
    <property type="nucleotide sequence ID" value="NZ_CP048104.1"/>
</dbReference>
<protein>
    <recommendedName>
        <fullName evidence="6">Probable membrane transporter protein</fullName>
    </recommendedName>
</protein>
<evidence type="ECO:0000256" key="4">
    <source>
        <dbReference type="ARBA" id="ARBA00022989"/>
    </source>
</evidence>
<gene>
    <name evidence="7" type="ORF">GXN76_03720</name>
</gene>
<dbReference type="PANTHER" id="PTHR43701">
    <property type="entry name" value="MEMBRANE TRANSPORTER PROTEIN MJ0441-RELATED"/>
    <property type="match status" value="1"/>
</dbReference>
<evidence type="ECO:0000313" key="8">
    <source>
        <dbReference type="Proteomes" id="UP000503088"/>
    </source>
</evidence>
<keyword evidence="6" id="KW-1003">Cell membrane</keyword>
<reference evidence="7 8" key="1">
    <citation type="submission" date="2020-01" db="EMBL/GenBank/DDBJ databases">
        <authorList>
            <person name="Gulvik C.A."/>
            <person name="Batra D.G."/>
        </authorList>
    </citation>
    <scope>NUCLEOTIDE SEQUENCE [LARGE SCALE GENOMIC DNA]</scope>
    <source>
        <strain evidence="7 8">W9323</strain>
    </source>
</reference>
<dbReference type="Pfam" id="PF01925">
    <property type="entry name" value="TauE"/>
    <property type="match status" value="1"/>
</dbReference>
<feature type="transmembrane region" description="Helical" evidence="6">
    <location>
        <begin position="107"/>
        <end position="125"/>
    </location>
</feature>
<comment type="subcellular location">
    <subcellularLocation>
        <location evidence="6">Cell membrane</location>
        <topology evidence="6">Multi-pass membrane protein</topology>
    </subcellularLocation>
    <subcellularLocation>
        <location evidence="1">Membrane</location>
        <topology evidence="1">Multi-pass membrane protein</topology>
    </subcellularLocation>
</comment>
<proteinExistence type="inferred from homology"/>
<dbReference type="EMBL" id="CP048104">
    <property type="protein sequence ID" value="QKG83668.1"/>
    <property type="molecule type" value="Genomic_DNA"/>
</dbReference>
<dbReference type="AlphaFoldDB" id="A0A7D3XQR2"/>
<evidence type="ECO:0000256" key="3">
    <source>
        <dbReference type="ARBA" id="ARBA00022692"/>
    </source>
</evidence>
<feature type="transmembrane region" description="Helical" evidence="6">
    <location>
        <begin position="7"/>
        <end position="31"/>
    </location>
</feature>
<name>A0A7D3XQR2_9BACL</name>
<dbReference type="Proteomes" id="UP000503088">
    <property type="component" value="Chromosome"/>
</dbReference>
<comment type="similarity">
    <text evidence="2 6">Belongs to the 4-toluene sulfonate uptake permease (TSUP) (TC 2.A.102) family.</text>
</comment>
<keyword evidence="8" id="KW-1185">Reference proteome</keyword>
<keyword evidence="5 6" id="KW-0472">Membrane</keyword>
<keyword evidence="4 6" id="KW-1133">Transmembrane helix</keyword>
<dbReference type="PANTHER" id="PTHR43701:SF2">
    <property type="entry name" value="MEMBRANE TRANSPORTER PROTEIN YJNA-RELATED"/>
    <property type="match status" value="1"/>
</dbReference>
<feature type="transmembrane region" description="Helical" evidence="6">
    <location>
        <begin position="160"/>
        <end position="191"/>
    </location>
</feature>
<evidence type="ECO:0000256" key="1">
    <source>
        <dbReference type="ARBA" id="ARBA00004141"/>
    </source>
</evidence>
<evidence type="ECO:0000256" key="6">
    <source>
        <dbReference type="RuleBase" id="RU363041"/>
    </source>
</evidence>
<dbReference type="GO" id="GO:0005886">
    <property type="term" value="C:plasma membrane"/>
    <property type="evidence" value="ECO:0007669"/>
    <property type="project" value="UniProtKB-SubCell"/>
</dbReference>
<feature type="transmembrane region" description="Helical" evidence="6">
    <location>
        <begin position="83"/>
        <end position="101"/>
    </location>
</feature>
<sequence>MEWGWILLIVIGLVSGTVGSLVGLGGGIITVPALLLAGSLIPEYTHLTPQVAVGTSMVLVIFTALSSTISYHRQGRVDYKSGWTFFIGSGPGAVLGAWLTRFFNPEIFFVGFGVLMTLLALVLAFRDRMKARQVKWSVKREFTDLKGNTYQYGYNRGTAFLISFVVGGISSLFGIGGGALLMPMMVILFIFPPHVATATSMFVIFLSSIVGSVTHMFQGNVDWWAVLFIAPGAWVGGQLGAWISSKLSGQGLMIGLRIAIAVVGVRMILEGLF</sequence>
<feature type="transmembrane region" description="Helical" evidence="6">
    <location>
        <begin position="51"/>
        <end position="71"/>
    </location>
</feature>
<dbReference type="KEGG" id="kpul:GXN76_03720"/>
<evidence type="ECO:0000256" key="5">
    <source>
        <dbReference type="ARBA" id="ARBA00023136"/>
    </source>
</evidence>
<feature type="transmembrane region" description="Helical" evidence="6">
    <location>
        <begin position="197"/>
        <end position="217"/>
    </location>
</feature>
<accession>A0A7D3XQR2</accession>
<feature type="transmembrane region" description="Helical" evidence="6">
    <location>
        <begin position="224"/>
        <end position="243"/>
    </location>
</feature>